<dbReference type="EMBL" id="BAABRN010000080">
    <property type="protein sequence ID" value="GAA5504001.1"/>
    <property type="molecule type" value="Genomic_DNA"/>
</dbReference>
<organism evidence="5 6">
    <name type="scientific">Deinococcus xinjiangensis</name>
    <dbReference type="NCBI Taxonomy" id="457454"/>
    <lineage>
        <taxon>Bacteria</taxon>
        <taxon>Thermotogati</taxon>
        <taxon>Deinococcota</taxon>
        <taxon>Deinococci</taxon>
        <taxon>Deinococcales</taxon>
        <taxon>Deinococcaceae</taxon>
        <taxon>Deinococcus</taxon>
    </lineage>
</organism>
<keyword evidence="3" id="KW-0732">Signal</keyword>
<gene>
    <name evidence="5" type="ORF">Dxin01_03769</name>
</gene>
<reference evidence="5 6" key="1">
    <citation type="submission" date="2024-02" db="EMBL/GenBank/DDBJ databases">
        <title>Deinococcus xinjiangensis NBRC 107630.</title>
        <authorList>
            <person name="Ichikawa N."/>
            <person name="Katano-Makiyama Y."/>
            <person name="Hidaka K."/>
        </authorList>
    </citation>
    <scope>NUCLEOTIDE SEQUENCE [LARGE SCALE GENOMIC DNA]</scope>
    <source>
        <strain evidence="5 6">NBRC 107630</strain>
    </source>
</reference>
<keyword evidence="6" id="KW-1185">Reference proteome</keyword>
<dbReference type="Proteomes" id="UP001458946">
    <property type="component" value="Unassembled WGS sequence"/>
</dbReference>
<evidence type="ECO:0000256" key="1">
    <source>
        <dbReference type="ARBA" id="ARBA00022801"/>
    </source>
</evidence>
<proteinExistence type="predicted"/>
<dbReference type="SUPFAM" id="SSF53187">
    <property type="entry name" value="Zn-dependent exopeptidases"/>
    <property type="match status" value="1"/>
</dbReference>
<dbReference type="Gene3D" id="3.40.630.40">
    <property type="entry name" value="Zn-dependent exopeptidases"/>
    <property type="match status" value="1"/>
</dbReference>
<feature type="compositionally biased region" description="Polar residues" evidence="2">
    <location>
        <begin position="52"/>
        <end position="63"/>
    </location>
</feature>
<accession>A0ABP9VFJ5</accession>
<feature type="domain" description="MurNAc-LAA" evidence="4">
    <location>
        <begin position="447"/>
        <end position="561"/>
    </location>
</feature>
<dbReference type="PANTHER" id="PTHR30404">
    <property type="entry name" value="N-ACETYLMURAMOYL-L-ALANINE AMIDASE"/>
    <property type="match status" value="1"/>
</dbReference>
<dbReference type="CDD" id="cd02696">
    <property type="entry name" value="MurNAc-LAA"/>
    <property type="match status" value="1"/>
</dbReference>
<dbReference type="InterPro" id="IPR050695">
    <property type="entry name" value="N-acetylmuramoyl_amidase_3"/>
</dbReference>
<feature type="region of interest" description="Disordered" evidence="2">
    <location>
        <begin position="35"/>
        <end position="64"/>
    </location>
</feature>
<name>A0ABP9VFJ5_9DEIO</name>
<dbReference type="SMART" id="SM00646">
    <property type="entry name" value="Ami_3"/>
    <property type="match status" value="1"/>
</dbReference>
<evidence type="ECO:0000313" key="6">
    <source>
        <dbReference type="Proteomes" id="UP001458946"/>
    </source>
</evidence>
<keyword evidence="1" id="KW-0378">Hydrolase</keyword>
<sequence>MKLPTTILSSALLLASWAAAQTDPFQRTVPEQTAPTIRTASLPPATAPGTPSFGNPRSSSDGGTTRVVFDLPANVTYTLAPTFGGLRVDVQGARVIPAAVSRMGSSVSEYRAGAGQVTLVTPFPLSLTDGWRAYEATIAGGTRVLILEFGATLSGGAASNVNGRVLTTAPVSPPAVQNTLNAPIQGPALPSSVAGLPPGDNVGNVAVPQAAPALPGADPEKPSAMSGRVPGTPTANAMLAAPRVGKNLGLTRMVLDLPAGVSYRIVPSAIGMRVELSGVSMGTITPTAQDVSPEVRSWRYEQVAGGVHVTFVTGSPTTARSGWRAQLLPPAGGDERSRLAIDFSPALADTTPLSQREKMIASVPPLQSSSGTALLALATSYSRPKVVIDPGHGGKDPGAVGSVIEKQVTLAVGLRVRDLLQAAGVDVIMTRSTDTQLSLDKNTDLNMRAAMGAGAQMYVSIHVNAMPASNALRGYGIETWWNPNHPLSQNLATLLQRDMLQVTSASDQGLHNTRSLAVLRNSRIPAALVEIGFTSHPVDGLNLKDENYLDRVAVGIANGIRDALVSGVTSSGVVLQGSGGAGK</sequence>
<dbReference type="Pfam" id="PF01520">
    <property type="entry name" value="Amidase_3"/>
    <property type="match status" value="1"/>
</dbReference>
<dbReference type="PANTHER" id="PTHR30404:SF0">
    <property type="entry name" value="N-ACETYLMURAMOYL-L-ALANINE AMIDASE AMIC"/>
    <property type="match status" value="1"/>
</dbReference>
<evidence type="ECO:0000259" key="4">
    <source>
        <dbReference type="SMART" id="SM00646"/>
    </source>
</evidence>
<evidence type="ECO:0000256" key="2">
    <source>
        <dbReference type="SAM" id="MobiDB-lite"/>
    </source>
</evidence>
<evidence type="ECO:0000256" key="3">
    <source>
        <dbReference type="SAM" id="SignalP"/>
    </source>
</evidence>
<feature type="region of interest" description="Disordered" evidence="2">
    <location>
        <begin position="207"/>
        <end position="227"/>
    </location>
</feature>
<feature type="chain" id="PRO_5045322160" description="MurNAc-LAA domain-containing protein" evidence="3">
    <location>
        <begin position="21"/>
        <end position="583"/>
    </location>
</feature>
<protein>
    <recommendedName>
        <fullName evidence="4">MurNAc-LAA domain-containing protein</fullName>
    </recommendedName>
</protein>
<feature type="signal peptide" evidence="3">
    <location>
        <begin position="1"/>
        <end position="20"/>
    </location>
</feature>
<comment type="caution">
    <text evidence="5">The sequence shown here is derived from an EMBL/GenBank/DDBJ whole genome shotgun (WGS) entry which is preliminary data.</text>
</comment>
<dbReference type="RefSeq" id="WP_353543966.1">
    <property type="nucleotide sequence ID" value="NZ_BAABRN010000080.1"/>
</dbReference>
<dbReference type="InterPro" id="IPR002508">
    <property type="entry name" value="MurNAc-LAA_cat"/>
</dbReference>
<evidence type="ECO:0000313" key="5">
    <source>
        <dbReference type="EMBL" id="GAA5504001.1"/>
    </source>
</evidence>